<evidence type="ECO:0000256" key="3">
    <source>
        <dbReference type="ARBA" id="ARBA00023203"/>
    </source>
</evidence>
<keyword evidence="3" id="KW-0009">Actin-binding</keyword>
<proteinExistence type="inferred from homology"/>
<keyword evidence="5" id="KW-1185">Reference proteome</keyword>
<dbReference type="OMA" id="EDMRECH"/>
<dbReference type="GeneID" id="108716609"/>
<dbReference type="CDD" id="cd11286">
    <property type="entry name" value="ADF_cofilin_like"/>
    <property type="match status" value="1"/>
</dbReference>
<keyword evidence="4" id="KW-0539">Nucleus</keyword>
<dbReference type="AGR" id="Xenbase:XB-GENE-17334589"/>
<reference evidence="6" key="1">
    <citation type="submission" date="2025-08" db="UniProtKB">
        <authorList>
            <consortium name="RefSeq"/>
        </authorList>
    </citation>
    <scope>IDENTIFICATION</scope>
    <source>
        <strain evidence="6">J_2021</strain>
        <tissue evidence="6">Erythrocytes</tissue>
    </source>
</reference>
<dbReference type="KEGG" id="xla:108716609"/>
<dbReference type="GO" id="GO:0051015">
    <property type="term" value="F:actin filament binding"/>
    <property type="evidence" value="ECO:0000318"/>
    <property type="project" value="GO_Central"/>
</dbReference>
<dbReference type="InterPro" id="IPR017904">
    <property type="entry name" value="ADF/Cofilin"/>
</dbReference>
<dbReference type="Bgee" id="108716609">
    <property type="expression patterns" value="Expressed in zone of skin and 19 other cell types or tissues"/>
</dbReference>
<dbReference type="CTD" id="108716609"/>
<evidence type="ECO:0000313" key="6">
    <source>
        <dbReference type="RefSeq" id="XP_018118348.1"/>
    </source>
</evidence>
<evidence type="ECO:0000256" key="4">
    <source>
        <dbReference type="ARBA" id="ARBA00023242"/>
    </source>
</evidence>
<accession>A0A1L8G7I3</accession>
<protein>
    <submittedName>
        <fullName evidence="6">Cofilin-1</fullName>
    </submittedName>
</protein>
<sequence>MASGVRIDDCITAAFQEIKLRKSKKKALFFCFTQDEKFITLDKEKEILVDYKGDFFQILKSMFPEKKCCYALIDVNYSTGEATKQDLLFVMWTPECATVKQKMLFASSKSSLKQVFSGVQKQWEIQSREDLTIEQLAEKLSSGKIKCLEGQNL</sequence>
<name>A0A1L8G7I3_XENLA</name>
<dbReference type="PANTHER" id="PTHR11913">
    <property type="entry name" value="COFILIN-RELATED"/>
    <property type="match status" value="1"/>
</dbReference>
<gene>
    <name evidence="6 7" type="primary">dstn.L</name>
</gene>
<dbReference type="SUPFAM" id="SSF55753">
    <property type="entry name" value="Actin depolymerizing proteins"/>
    <property type="match status" value="1"/>
</dbReference>
<evidence type="ECO:0000256" key="1">
    <source>
        <dbReference type="ARBA" id="ARBA00004123"/>
    </source>
</evidence>
<dbReference type="GO" id="GO:0030043">
    <property type="term" value="P:actin filament fragmentation"/>
    <property type="evidence" value="ECO:0000318"/>
    <property type="project" value="GO_Central"/>
</dbReference>
<evidence type="ECO:0000256" key="2">
    <source>
        <dbReference type="ARBA" id="ARBA00006844"/>
    </source>
</evidence>
<dbReference type="OrthoDB" id="10249245at2759"/>
<evidence type="ECO:0000313" key="5">
    <source>
        <dbReference type="Proteomes" id="UP000186698"/>
    </source>
</evidence>
<dbReference type="SMART" id="SM00102">
    <property type="entry name" value="ADF"/>
    <property type="match status" value="1"/>
</dbReference>
<dbReference type="InterPro" id="IPR029006">
    <property type="entry name" value="ADF-H/Gelsolin-like_dom_sf"/>
</dbReference>
<comment type="similarity">
    <text evidence="2">Belongs to the actin-binding proteins ADF family.</text>
</comment>
<dbReference type="GO" id="GO:0005737">
    <property type="term" value="C:cytoplasm"/>
    <property type="evidence" value="ECO:0000318"/>
    <property type="project" value="GO_Central"/>
</dbReference>
<dbReference type="Pfam" id="PF00241">
    <property type="entry name" value="Cofilin_ADF"/>
    <property type="match status" value="1"/>
</dbReference>
<dbReference type="InterPro" id="IPR002108">
    <property type="entry name" value="ADF-H"/>
</dbReference>
<dbReference type="PaxDb" id="8355-A0A1L8G7I3"/>
<evidence type="ECO:0000313" key="7">
    <source>
        <dbReference type="Xenbase" id="XB-GENE-17334589"/>
    </source>
</evidence>
<dbReference type="GO" id="GO:0015629">
    <property type="term" value="C:actin cytoskeleton"/>
    <property type="evidence" value="ECO:0000318"/>
    <property type="project" value="GO_Central"/>
</dbReference>
<dbReference type="STRING" id="8355.A0A1L8G7I3"/>
<dbReference type="AlphaFoldDB" id="A0A1L8G7I3"/>
<dbReference type="GO" id="GO:0051014">
    <property type="term" value="P:actin filament severing"/>
    <property type="evidence" value="ECO:0000318"/>
    <property type="project" value="GO_Central"/>
</dbReference>
<dbReference type="Gene3D" id="3.40.20.10">
    <property type="entry name" value="Severin"/>
    <property type="match status" value="1"/>
</dbReference>
<dbReference type="PRINTS" id="PR00006">
    <property type="entry name" value="COFILIN"/>
</dbReference>
<dbReference type="Xenbase" id="XB-GENE-17334589">
    <property type="gene designation" value="dstn.L"/>
</dbReference>
<organism evidence="5 6">
    <name type="scientific">Xenopus laevis</name>
    <name type="common">African clawed frog</name>
    <dbReference type="NCBI Taxonomy" id="8355"/>
    <lineage>
        <taxon>Eukaryota</taxon>
        <taxon>Metazoa</taxon>
        <taxon>Chordata</taxon>
        <taxon>Craniata</taxon>
        <taxon>Vertebrata</taxon>
        <taxon>Euteleostomi</taxon>
        <taxon>Amphibia</taxon>
        <taxon>Batrachia</taxon>
        <taxon>Anura</taxon>
        <taxon>Pipoidea</taxon>
        <taxon>Pipidae</taxon>
        <taxon>Xenopodinae</taxon>
        <taxon>Xenopus</taxon>
        <taxon>Xenopus</taxon>
    </lineage>
</organism>
<comment type="subcellular location">
    <subcellularLocation>
        <location evidence="1">Nucleus</location>
    </subcellularLocation>
</comment>
<dbReference type="PROSITE" id="PS51263">
    <property type="entry name" value="ADF_H"/>
    <property type="match status" value="1"/>
</dbReference>
<dbReference type="RefSeq" id="XP_018118348.1">
    <property type="nucleotide sequence ID" value="XM_018262859.2"/>
</dbReference>
<dbReference type="Proteomes" id="UP000186698">
    <property type="component" value="Chromosome 5L"/>
</dbReference>